<accession>A0A5C0UGD7</accession>
<keyword evidence="10" id="KW-1185">Reference proteome</keyword>
<sequence>MNIKRKKFNYKRVPRKNTEEQEKINIDRNSLCFLPLGGSGEFGLNMNLYHCNGKWIIVDLGITFDKVPGSDIMVPDISFIKSLDPQDVLGLIITHGHEDHIGAIPYLIDDLNIPVYATPFTSSLINNKLKEANSKGVLKTVDMGSTLNLGPFDIKWINVTHSIPESAMIYIKTPLGNIMHTGDWKFEDNPVIGIPTDYKSMESAAKDGILAAVCDSTNAMVDEETVTEKEVQNTIDQALSEAKSKDSRIVIGCFSSNVARVDSCARLAKKYGRSVVLVGRSIHRIKDAALKHGYFKDLPDFLTEDEGSRIDKSRVMFICTGSQGEMNSGLKRLSENNHPRIKVNKGDTVLISARTIIGKEKEVSQMLNNFAKIDVNIIKYTDSTPVHASGHPMQSDLVKFYKMLKPKISVPVHGEICHQKAHAKLVSNLNIKPFIVSNGDILVLSGKSVGVSQKMISSRMVVDGKALVPEFGSTIRQRYLLEDGCIFVTIFIDNKDYIRTSLSFYGICEKNDTLKDSIKETLKKDIIAMDSNDRKVYKVLTEKVKQSVHHAMFESRGKDPVVLVHLVTSNIPRKKKDSERENGSKEVVKNTVDIDSISLNKSLSSSETQSPERTIDENVDFMEGF</sequence>
<evidence type="ECO:0000256" key="1">
    <source>
        <dbReference type="ARBA" id="ARBA00022722"/>
    </source>
</evidence>
<dbReference type="KEGG" id="nabu:FZC36_01895"/>
<keyword evidence="2" id="KW-0479">Metal-binding</keyword>
<keyword evidence="6" id="KW-0694">RNA-binding</keyword>
<evidence type="ECO:0000259" key="8">
    <source>
        <dbReference type="SMART" id="SM00849"/>
    </source>
</evidence>
<dbReference type="Proteomes" id="UP000324924">
    <property type="component" value="Chromosome"/>
</dbReference>
<dbReference type="EMBL" id="CP043314">
    <property type="protein sequence ID" value="QEK39176.1"/>
    <property type="molecule type" value="Genomic_DNA"/>
</dbReference>
<dbReference type="Pfam" id="PF22505">
    <property type="entry name" value="RNase_J_b_CASP"/>
    <property type="match status" value="1"/>
</dbReference>
<reference evidence="9 10" key="1">
    <citation type="submission" date="2019-08" db="EMBL/GenBank/DDBJ databases">
        <title>Highly reduced genomes of protist endosymbionts show evolutionary convergence.</title>
        <authorList>
            <person name="George E."/>
            <person name="Husnik F."/>
            <person name="Tashyreva D."/>
            <person name="Prokopchuk G."/>
            <person name="Horak A."/>
            <person name="Kwong W.K."/>
            <person name="Lukes J."/>
            <person name="Keeling P.J."/>
        </authorList>
    </citation>
    <scope>NUCLEOTIDE SEQUENCE [LARGE SCALE GENOMIC DNA]</scope>
    <source>
        <strain evidence="9">1604HC</strain>
    </source>
</reference>
<dbReference type="PANTHER" id="PTHR43694">
    <property type="entry name" value="RIBONUCLEASE J"/>
    <property type="match status" value="1"/>
</dbReference>
<dbReference type="Pfam" id="PF17770">
    <property type="entry name" value="RNase_J_C"/>
    <property type="match status" value="1"/>
</dbReference>
<dbReference type="GO" id="GO:0046872">
    <property type="term" value="F:metal ion binding"/>
    <property type="evidence" value="ECO:0007669"/>
    <property type="project" value="UniProtKB-KW"/>
</dbReference>
<dbReference type="InterPro" id="IPR055132">
    <property type="entry name" value="RNase_J_b_CASP"/>
</dbReference>
<evidence type="ECO:0000256" key="7">
    <source>
        <dbReference type="SAM" id="MobiDB-lite"/>
    </source>
</evidence>
<dbReference type="GO" id="GO:0003723">
    <property type="term" value="F:RNA binding"/>
    <property type="evidence" value="ECO:0007669"/>
    <property type="project" value="UniProtKB-KW"/>
</dbReference>
<keyword evidence="1" id="KW-0540">Nuclease</keyword>
<proteinExistence type="predicted"/>
<dbReference type="Gene3D" id="3.10.20.580">
    <property type="match status" value="1"/>
</dbReference>
<dbReference type="Gene3D" id="3.40.50.10710">
    <property type="entry name" value="Metallo-hydrolase/oxidoreductase"/>
    <property type="match status" value="1"/>
</dbReference>
<dbReference type="SMART" id="SM00849">
    <property type="entry name" value="Lactamase_B"/>
    <property type="match status" value="1"/>
</dbReference>
<feature type="domain" description="Metallo-beta-lactamase" evidence="8">
    <location>
        <begin position="43"/>
        <end position="235"/>
    </location>
</feature>
<gene>
    <name evidence="9" type="ORF">FZC36_01895</name>
</gene>
<evidence type="ECO:0000256" key="3">
    <source>
        <dbReference type="ARBA" id="ARBA00022801"/>
    </source>
</evidence>
<dbReference type="OrthoDB" id="9770211at2"/>
<evidence type="ECO:0000313" key="10">
    <source>
        <dbReference type="Proteomes" id="UP000324924"/>
    </source>
</evidence>
<feature type="region of interest" description="Disordered" evidence="7">
    <location>
        <begin position="599"/>
        <end position="625"/>
    </location>
</feature>
<evidence type="ECO:0000256" key="5">
    <source>
        <dbReference type="ARBA" id="ARBA00022839"/>
    </source>
</evidence>
<dbReference type="Gene3D" id="3.60.15.10">
    <property type="entry name" value="Ribonuclease Z/Hydroxyacylglutathione hydrolase-like"/>
    <property type="match status" value="1"/>
</dbReference>
<dbReference type="RefSeq" id="WP_148972299.1">
    <property type="nucleotide sequence ID" value="NZ_CP043314.1"/>
</dbReference>
<evidence type="ECO:0000313" key="9">
    <source>
        <dbReference type="EMBL" id="QEK39176.1"/>
    </source>
</evidence>
<protein>
    <submittedName>
        <fullName evidence="9">Ribonuclease J</fullName>
    </submittedName>
</protein>
<dbReference type="AlphaFoldDB" id="A0A5C0UGD7"/>
<evidence type="ECO:0000256" key="2">
    <source>
        <dbReference type="ARBA" id="ARBA00022723"/>
    </source>
</evidence>
<dbReference type="InterPro" id="IPR001279">
    <property type="entry name" value="Metallo-B-lactamas"/>
</dbReference>
<dbReference type="CDD" id="cd07714">
    <property type="entry name" value="RNaseJ_MBL-fold"/>
    <property type="match status" value="1"/>
</dbReference>
<dbReference type="SUPFAM" id="SSF56281">
    <property type="entry name" value="Metallo-hydrolase/oxidoreductase"/>
    <property type="match status" value="1"/>
</dbReference>
<keyword evidence="3" id="KW-0378">Hydrolase</keyword>
<dbReference type="InterPro" id="IPR041636">
    <property type="entry name" value="RNase_J_C"/>
</dbReference>
<evidence type="ECO:0000256" key="6">
    <source>
        <dbReference type="ARBA" id="ARBA00022884"/>
    </source>
</evidence>
<dbReference type="PANTHER" id="PTHR43694:SF1">
    <property type="entry name" value="RIBONUCLEASE J"/>
    <property type="match status" value="1"/>
</dbReference>
<dbReference type="Pfam" id="PF07521">
    <property type="entry name" value="RMMBL"/>
    <property type="match status" value="1"/>
</dbReference>
<keyword evidence="5" id="KW-0269">Exonuclease</keyword>
<dbReference type="InterPro" id="IPR011108">
    <property type="entry name" value="RMMBL"/>
</dbReference>
<name>A0A5C0UGD7_9PROT</name>
<dbReference type="GO" id="GO:0004527">
    <property type="term" value="F:exonuclease activity"/>
    <property type="evidence" value="ECO:0007669"/>
    <property type="project" value="UniProtKB-KW"/>
</dbReference>
<dbReference type="InterPro" id="IPR042173">
    <property type="entry name" value="RNase_J_2"/>
</dbReference>
<organism evidence="9 10">
    <name type="scientific">Candidatus Nesciobacter abundans</name>
    <dbReference type="NCBI Taxonomy" id="2601668"/>
    <lineage>
        <taxon>Bacteria</taxon>
        <taxon>Pseudomonadati</taxon>
        <taxon>Pseudomonadota</taxon>
        <taxon>Alphaproteobacteria</taxon>
        <taxon>Holosporales</taxon>
        <taxon>Holosporaceae</taxon>
        <taxon>Candidatus Nesciobacter</taxon>
    </lineage>
</organism>
<dbReference type="Pfam" id="PF00753">
    <property type="entry name" value="Lactamase_B"/>
    <property type="match status" value="1"/>
</dbReference>
<keyword evidence="4" id="KW-0862">Zinc</keyword>
<evidence type="ECO:0000256" key="4">
    <source>
        <dbReference type="ARBA" id="ARBA00022833"/>
    </source>
</evidence>
<dbReference type="InterPro" id="IPR036866">
    <property type="entry name" value="RibonucZ/Hydroxyglut_hydro"/>
</dbReference>